<name>A0A177DYA4_ALTAL</name>
<dbReference type="Pfam" id="PF14040">
    <property type="entry name" value="DNase_NucA_NucB"/>
    <property type="match status" value="1"/>
</dbReference>
<feature type="chain" id="PRO_5008059917" description="Deoxyribonuclease NucA/NucB domain-containing protein" evidence="2">
    <location>
        <begin position="18"/>
        <end position="262"/>
    </location>
</feature>
<evidence type="ECO:0000313" key="4">
    <source>
        <dbReference type="EMBL" id="OAG23962.1"/>
    </source>
</evidence>
<feature type="signal peptide" evidence="2">
    <location>
        <begin position="1"/>
        <end position="17"/>
    </location>
</feature>
<evidence type="ECO:0000259" key="3">
    <source>
        <dbReference type="Pfam" id="PF14040"/>
    </source>
</evidence>
<organism evidence="4 5">
    <name type="scientific">Alternaria alternata</name>
    <name type="common">Alternaria rot fungus</name>
    <name type="synonym">Torula alternata</name>
    <dbReference type="NCBI Taxonomy" id="5599"/>
    <lineage>
        <taxon>Eukaryota</taxon>
        <taxon>Fungi</taxon>
        <taxon>Dikarya</taxon>
        <taxon>Ascomycota</taxon>
        <taxon>Pezizomycotina</taxon>
        <taxon>Dothideomycetes</taxon>
        <taxon>Pleosporomycetidae</taxon>
        <taxon>Pleosporales</taxon>
        <taxon>Pleosporineae</taxon>
        <taxon>Pleosporaceae</taxon>
        <taxon>Alternaria</taxon>
        <taxon>Alternaria sect. Alternaria</taxon>
        <taxon>Alternaria alternata complex</taxon>
    </lineage>
</organism>
<dbReference type="InterPro" id="IPR029476">
    <property type="entry name" value="DNase_NucA_NucB"/>
</dbReference>
<dbReference type="VEuPathDB" id="FungiDB:CC77DRAFT_1084499"/>
<dbReference type="KEGG" id="aalt:CC77DRAFT_1084499"/>
<accession>A0A177DYA4</accession>
<dbReference type="GeneID" id="29114996"/>
<reference evidence="4 5" key="1">
    <citation type="submission" date="2016-05" db="EMBL/GenBank/DDBJ databases">
        <title>Comparative analysis of secretome profiles of manganese(II)-oxidizing ascomycete fungi.</title>
        <authorList>
            <consortium name="DOE Joint Genome Institute"/>
            <person name="Zeiner C.A."/>
            <person name="Purvine S.O."/>
            <person name="Zink E.M."/>
            <person name="Wu S."/>
            <person name="Pasa-Tolic L."/>
            <person name="Chaput D.L."/>
            <person name="Haridas S."/>
            <person name="Grigoriev I.V."/>
            <person name="Santelli C.M."/>
            <person name="Hansel C.M."/>
        </authorList>
    </citation>
    <scope>NUCLEOTIDE SEQUENCE [LARGE SCALE GENOMIC DNA]</scope>
    <source>
        <strain evidence="4 5">SRC1lrK2f</strain>
    </source>
</reference>
<keyword evidence="2" id="KW-0732">Signal</keyword>
<sequence>MLFKTLVITSLIGSGIAAPGMIFNCADNMQDICNNMCWGAYCTKPSFGATLKYDRYGGTGKRDSDIGKARQKSAGCLPRPNRCSTSGGNPRAGENCDEYPFASTSDADKGGQVSKCVISRHNSRQGRIIQQYYGSSCNSQPCKFIVGFGNPAAAGVQYCQAYSNPHGKCINNQIAKIYKNGAPDVRPTTKKRSELEPVAQSALFRMSSGMEVLLPIDTLLNTTFVHPTARNNTMKTWVEDNDEDEDHIDWKFVEDFVATRLD</sequence>
<keyword evidence="5" id="KW-1185">Reference proteome</keyword>
<dbReference type="AlphaFoldDB" id="A0A177DYA4"/>
<protein>
    <recommendedName>
        <fullName evidence="3">Deoxyribonuclease NucA/NucB domain-containing protein</fullName>
    </recommendedName>
</protein>
<feature type="domain" description="Deoxyribonuclease NucA/NucB" evidence="3">
    <location>
        <begin position="63"/>
        <end position="136"/>
    </location>
</feature>
<evidence type="ECO:0000256" key="2">
    <source>
        <dbReference type="SAM" id="SignalP"/>
    </source>
</evidence>
<evidence type="ECO:0000313" key="5">
    <source>
        <dbReference type="Proteomes" id="UP000077248"/>
    </source>
</evidence>
<dbReference type="EMBL" id="KV441472">
    <property type="protein sequence ID" value="OAG23962.1"/>
    <property type="molecule type" value="Genomic_DNA"/>
</dbReference>
<proteinExistence type="predicted"/>
<feature type="compositionally biased region" description="Basic and acidic residues" evidence="1">
    <location>
        <begin position="59"/>
        <end position="68"/>
    </location>
</feature>
<feature type="region of interest" description="Disordered" evidence="1">
    <location>
        <begin position="59"/>
        <end position="90"/>
    </location>
</feature>
<evidence type="ECO:0000256" key="1">
    <source>
        <dbReference type="SAM" id="MobiDB-lite"/>
    </source>
</evidence>
<dbReference type="RefSeq" id="XP_018389383.1">
    <property type="nucleotide sequence ID" value="XM_018529402.1"/>
</dbReference>
<gene>
    <name evidence="4" type="ORF">CC77DRAFT_1084499</name>
</gene>
<dbReference type="Proteomes" id="UP000077248">
    <property type="component" value="Unassembled WGS sequence"/>
</dbReference>